<dbReference type="InterPro" id="IPR001623">
    <property type="entry name" value="DnaJ_domain"/>
</dbReference>
<evidence type="ECO:0000313" key="4">
    <source>
        <dbReference type="Proteomes" id="UP000253472"/>
    </source>
</evidence>
<sequence>MLAYIRQTRVPVTLCRPLPQRCRYATAADPSEDPTDHHKRLGLHDWPKSKTPTAYEIFGFSNDDMGMSPLELNRALKKRYLALVKIYHPDTSLVLTQDGKEITPEVKRERFDMIQESYDILKNPRRRIAYNRYQTTSWEQQGEYFGDKKGPWSRENFEAHRRANAHRHRYAFKNDEEFWHAATWNDYYRMKYHRAPPTQEELDKNKYKILAGVLLFGAVGFVLQMVNAVDNANKYLLETQRLNLQSMKALNDARDNYGEGHSEADKVRRFLANRRSTMRLKQDMEDADRVPEPDDDELLRRYAVKRLEAWDRADE</sequence>
<dbReference type="Pfam" id="PF00226">
    <property type="entry name" value="DnaJ"/>
    <property type="match status" value="1"/>
</dbReference>
<dbReference type="SMART" id="SM00271">
    <property type="entry name" value="DnaJ"/>
    <property type="match status" value="1"/>
</dbReference>
<evidence type="ECO:0000256" key="1">
    <source>
        <dbReference type="SAM" id="MobiDB-lite"/>
    </source>
</evidence>
<dbReference type="PROSITE" id="PS50076">
    <property type="entry name" value="DNAJ_2"/>
    <property type="match status" value="1"/>
</dbReference>
<dbReference type="Proteomes" id="UP000253472">
    <property type="component" value="Unassembled WGS sequence"/>
</dbReference>
<proteinExistence type="predicted"/>
<dbReference type="AlphaFoldDB" id="A0A367XSK2"/>
<organism evidence="3 4">
    <name type="scientific">Candida viswanathii</name>
    <dbReference type="NCBI Taxonomy" id="5486"/>
    <lineage>
        <taxon>Eukaryota</taxon>
        <taxon>Fungi</taxon>
        <taxon>Dikarya</taxon>
        <taxon>Ascomycota</taxon>
        <taxon>Saccharomycotina</taxon>
        <taxon>Pichiomycetes</taxon>
        <taxon>Debaryomycetaceae</taxon>
        <taxon>Candida/Lodderomyces clade</taxon>
        <taxon>Candida</taxon>
    </lineage>
</organism>
<dbReference type="SUPFAM" id="SSF46565">
    <property type="entry name" value="Chaperone J-domain"/>
    <property type="match status" value="1"/>
</dbReference>
<dbReference type="STRING" id="5486.A0A367XSK2"/>
<protein>
    <submittedName>
        <fullName evidence="3">J domain-containing protein 1</fullName>
    </submittedName>
</protein>
<evidence type="ECO:0000313" key="3">
    <source>
        <dbReference type="EMBL" id="RCK56210.1"/>
    </source>
</evidence>
<dbReference type="InterPro" id="IPR018253">
    <property type="entry name" value="DnaJ_domain_CS"/>
</dbReference>
<comment type="caution">
    <text evidence="3">The sequence shown here is derived from an EMBL/GenBank/DDBJ whole genome shotgun (WGS) entry which is preliminary data.</text>
</comment>
<accession>A0A367XSK2</accession>
<feature type="region of interest" description="Disordered" evidence="1">
    <location>
        <begin position="26"/>
        <end position="45"/>
    </location>
</feature>
<dbReference type="PROSITE" id="PS00636">
    <property type="entry name" value="DNAJ_1"/>
    <property type="match status" value="1"/>
</dbReference>
<name>A0A367XSK2_9ASCO</name>
<gene>
    <name evidence="3" type="primary">JID1_0</name>
    <name evidence="3" type="ORF">Cantr_05592</name>
</gene>
<evidence type="ECO:0000259" key="2">
    <source>
        <dbReference type="PROSITE" id="PS50076"/>
    </source>
</evidence>
<dbReference type="EMBL" id="QLNQ01000029">
    <property type="protein sequence ID" value="RCK56210.1"/>
    <property type="molecule type" value="Genomic_DNA"/>
</dbReference>
<keyword evidence="4" id="KW-1185">Reference proteome</keyword>
<dbReference type="CDD" id="cd06257">
    <property type="entry name" value="DnaJ"/>
    <property type="match status" value="1"/>
</dbReference>
<dbReference type="OrthoDB" id="445556at2759"/>
<dbReference type="Gene3D" id="1.10.287.110">
    <property type="entry name" value="DnaJ domain"/>
    <property type="match status" value="1"/>
</dbReference>
<feature type="domain" description="J" evidence="2">
    <location>
        <begin position="53"/>
        <end position="134"/>
    </location>
</feature>
<reference evidence="3 4" key="1">
    <citation type="submission" date="2018-06" db="EMBL/GenBank/DDBJ databases">
        <title>Whole genome sequencing of Candida tropicalis (genome annotated by CSBL at Korea University).</title>
        <authorList>
            <person name="Ahn J."/>
        </authorList>
    </citation>
    <scope>NUCLEOTIDE SEQUENCE [LARGE SCALE GENOMIC DNA]</scope>
    <source>
        <strain evidence="3 4">ATCC 20962</strain>
    </source>
</reference>
<dbReference type="InterPro" id="IPR036869">
    <property type="entry name" value="J_dom_sf"/>
</dbReference>